<gene>
    <name evidence="2" type="ordered locus">TMO_0885</name>
</gene>
<protein>
    <submittedName>
        <fullName evidence="2">Uncharacterized protein</fullName>
    </submittedName>
</protein>
<keyword evidence="3" id="KW-1185">Reference proteome</keyword>
<proteinExistence type="predicted"/>
<dbReference type="Proteomes" id="UP000005258">
    <property type="component" value="Chromosome"/>
</dbReference>
<feature type="compositionally biased region" description="Basic residues" evidence="1">
    <location>
        <begin position="31"/>
        <end position="43"/>
    </location>
</feature>
<sequence length="43" mass="4561">MAAPLGGCYGRCGTAGRPAPERGAGPGSMIRRARVLRRPQPRR</sequence>
<evidence type="ECO:0000313" key="2">
    <source>
        <dbReference type="EMBL" id="AFK52724.1"/>
    </source>
</evidence>
<organism evidence="2 3">
    <name type="scientific">Tistrella mobilis (strain KA081020-065)</name>
    <dbReference type="NCBI Taxonomy" id="1110502"/>
    <lineage>
        <taxon>Bacteria</taxon>
        <taxon>Pseudomonadati</taxon>
        <taxon>Pseudomonadota</taxon>
        <taxon>Alphaproteobacteria</taxon>
        <taxon>Geminicoccales</taxon>
        <taxon>Geminicoccaceae</taxon>
        <taxon>Tistrella</taxon>
    </lineage>
</organism>
<dbReference type="KEGG" id="tmo:TMO_0885"/>
<feature type="compositionally biased region" description="Low complexity" evidence="1">
    <location>
        <begin position="14"/>
        <end position="23"/>
    </location>
</feature>
<dbReference type="HOGENOM" id="CLU_3240876_0_0_5"/>
<evidence type="ECO:0000256" key="1">
    <source>
        <dbReference type="SAM" id="MobiDB-lite"/>
    </source>
</evidence>
<dbReference type="EMBL" id="CP003236">
    <property type="protein sequence ID" value="AFK52724.1"/>
    <property type="molecule type" value="Genomic_DNA"/>
</dbReference>
<feature type="region of interest" description="Disordered" evidence="1">
    <location>
        <begin position="1"/>
        <end position="43"/>
    </location>
</feature>
<reference evidence="2 3" key="1">
    <citation type="journal article" date="2012" name="J. Am. Chem. Soc.">
        <title>Bacterial biosynthesis and maturation of the didemnin anti-cancer agents.</title>
        <authorList>
            <person name="Xu Y."/>
            <person name="Kersten R.D."/>
            <person name="Nam S.J."/>
            <person name="Lu L."/>
            <person name="Al-Suwailem A.M."/>
            <person name="Zheng H."/>
            <person name="Fenical W."/>
            <person name="Dorrestein P.C."/>
            <person name="Moore B.S."/>
            <person name="Qian P.Y."/>
        </authorList>
    </citation>
    <scope>NUCLEOTIDE SEQUENCE [LARGE SCALE GENOMIC DNA]</scope>
    <source>
        <strain evidence="2 3">KA081020-065</strain>
    </source>
</reference>
<dbReference type="AlphaFoldDB" id="I3TIY6"/>
<accession>I3TIY6</accession>
<name>I3TIY6_TISMK</name>
<evidence type="ECO:0000313" key="3">
    <source>
        <dbReference type="Proteomes" id="UP000005258"/>
    </source>
</evidence>